<dbReference type="InterPro" id="IPR000572">
    <property type="entry name" value="OxRdtase_Mopterin-bd_dom"/>
</dbReference>
<accession>A0A376ACJ3</accession>
<dbReference type="OrthoDB" id="9798763at2"/>
<evidence type="ECO:0000313" key="4">
    <source>
        <dbReference type="Proteomes" id="UP000254764"/>
    </source>
</evidence>
<name>A0A376ACJ3_9HYPH</name>
<dbReference type="InterPro" id="IPR036374">
    <property type="entry name" value="OxRdtase_Mopterin-bd_sf"/>
</dbReference>
<dbReference type="Proteomes" id="UP000254764">
    <property type="component" value="Unassembled WGS sequence"/>
</dbReference>
<dbReference type="SUPFAM" id="SSF56524">
    <property type="entry name" value="Oxidoreductase molybdopterin-binding domain"/>
    <property type="match status" value="1"/>
</dbReference>
<feature type="domain" description="Oxidoreductase molybdopterin-binding" evidence="2">
    <location>
        <begin position="61"/>
        <end position="138"/>
    </location>
</feature>
<dbReference type="AlphaFoldDB" id="A0A376ACJ3"/>
<sequence length="165" mass="17929">MKSALTFFLAALLAAAPAAALDAPKGPVILTISGAVAQPNRDGLAVFDLSMLEGLKGRRVTMETPWTQGEVEFSGPFLREVLEAAGADGSRLIIRALNGYSAELPISDARDIDTILATRLDGKIMTVRTKGPSMLVYPFDQDRALYNEKYFARSVWQIGEIEVLR</sequence>
<reference evidence="4" key="1">
    <citation type="submission" date="2018-07" db="EMBL/GenBank/DDBJ databases">
        <authorList>
            <person name="Peiro R."/>
            <person name="Begona"/>
            <person name="Cbmso G."/>
            <person name="Lopez M."/>
            <person name="Gonzalez S."/>
        </authorList>
    </citation>
    <scope>NUCLEOTIDE SEQUENCE [LARGE SCALE GENOMIC DNA]</scope>
</reference>
<dbReference type="STRING" id="1336235.GCA_000518785_01680"/>
<proteinExistence type="predicted"/>
<keyword evidence="4" id="KW-1185">Reference proteome</keyword>
<dbReference type="RefSeq" id="WP_115668590.1">
    <property type="nucleotide sequence ID" value="NZ_UEYP01000001.1"/>
</dbReference>
<organism evidence="3 4">
    <name type="scientific">Ciceribacter selenitireducens ATCC BAA-1503</name>
    <dbReference type="NCBI Taxonomy" id="1336235"/>
    <lineage>
        <taxon>Bacteria</taxon>
        <taxon>Pseudomonadati</taxon>
        <taxon>Pseudomonadota</taxon>
        <taxon>Alphaproteobacteria</taxon>
        <taxon>Hyphomicrobiales</taxon>
        <taxon>Rhizobiaceae</taxon>
        <taxon>Ciceribacter</taxon>
    </lineage>
</organism>
<dbReference type="EMBL" id="UEYP01000001">
    <property type="protein sequence ID" value="SSC65526.1"/>
    <property type="molecule type" value="Genomic_DNA"/>
</dbReference>
<dbReference type="Pfam" id="PF00174">
    <property type="entry name" value="Oxidored_molyb"/>
    <property type="match status" value="1"/>
</dbReference>
<protein>
    <recommendedName>
        <fullName evidence="2">Oxidoreductase molybdopterin-binding domain-containing protein</fullName>
    </recommendedName>
</protein>
<dbReference type="Gene3D" id="3.90.420.10">
    <property type="entry name" value="Oxidoreductase, molybdopterin-binding domain"/>
    <property type="match status" value="1"/>
</dbReference>
<evidence type="ECO:0000313" key="3">
    <source>
        <dbReference type="EMBL" id="SSC65526.1"/>
    </source>
</evidence>
<feature type="chain" id="PRO_5017070140" description="Oxidoreductase molybdopterin-binding domain-containing protein" evidence="1">
    <location>
        <begin position="21"/>
        <end position="165"/>
    </location>
</feature>
<feature type="signal peptide" evidence="1">
    <location>
        <begin position="1"/>
        <end position="20"/>
    </location>
</feature>
<gene>
    <name evidence="3" type="ORF">RHIZ70_1234</name>
</gene>
<evidence type="ECO:0000259" key="2">
    <source>
        <dbReference type="Pfam" id="PF00174"/>
    </source>
</evidence>
<keyword evidence="1" id="KW-0732">Signal</keyword>
<evidence type="ECO:0000256" key="1">
    <source>
        <dbReference type="SAM" id="SignalP"/>
    </source>
</evidence>